<evidence type="ECO:0000313" key="9">
    <source>
        <dbReference type="EMBL" id="OIQ96085.1"/>
    </source>
</evidence>
<reference evidence="9" key="1">
    <citation type="submission" date="2016-10" db="EMBL/GenBank/DDBJ databases">
        <title>Sequence of Gallionella enrichment culture.</title>
        <authorList>
            <person name="Poehlein A."/>
            <person name="Muehling M."/>
            <person name="Daniel R."/>
        </authorList>
    </citation>
    <scope>NUCLEOTIDE SEQUENCE</scope>
</reference>
<evidence type="ECO:0000256" key="2">
    <source>
        <dbReference type="ARBA" id="ARBA00010735"/>
    </source>
</evidence>
<evidence type="ECO:0000256" key="6">
    <source>
        <dbReference type="ARBA" id="ARBA00022989"/>
    </source>
</evidence>
<dbReference type="PANTHER" id="PTHR34979:SF1">
    <property type="entry name" value="INNER MEMBRANE PROTEIN YGAZ"/>
    <property type="match status" value="1"/>
</dbReference>
<feature type="transmembrane region" description="Helical" evidence="8">
    <location>
        <begin position="142"/>
        <end position="165"/>
    </location>
</feature>
<keyword evidence="7 8" id="KW-0472">Membrane</keyword>
<comment type="caution">
    <text evidence="9">The sequence shown here is derived from an EMBL/GenBank/DDBJ whole genome shotgun (WGS) entry which is preliminary data.</text>
</comment>
<dbReference type="GO" id="GO:1903785">
    <property type="term" value="P:L-valine transmembrane transport"/>
    <property type="evidence" value="ECO:0007669"/>
    <property type="project" value="TreeGrafter"/>
</dbReference>
<evidence type="ECO:0000256" key="5">
    <source>
        <dbReference type="ARBA" id="ARBA00022692"/>
    </source>
</evidence>
<evidence type="ECO:0000256" key="8">
    <source>
        <dbReference type="SAM" id="Phobius"/>
    </source>
</evidence>
<dbReference type="GO" id="GO:0005886">
    <property type="term" value="C:plasma membrane"/>
    <property type="evidence" value="ECO:0007669"/>
    <property type="project" value="UniProtKB-SubCell"/>
</dbReference>
<keyword evidence="6 8" id="KW-1133">Transmembrane helix</keyword>
<evidence type="ECO:0000256" key="7">
    <source>
        <dbReference type="ARBA" id="ARBA00023136"/>
    </source>
</evidence>
<proteinExistence type="inferred from homology"/>
<feature type="transmembrane region" description="Helical" evidence="8">
    <location>
        <begin position="67"/>
        <end position="89"/>
    </location>
</feature>
<evidence type="ECO:0000256" key="4">
    <source>
        <dbReference type="ARBA" id="ARBA00022475"/>
    </source>
</evidence>
<evidence type="ECO:0000256" key="1">
    <source>
        <dbReference type="ARBA" id="ARBA00004651"/>
    </source>
</evidence>
<keyword evidence="5 8" id="KW-0812">Transmembrane</keyword>
<dbReference type="PANTHER" id="PTHR34979">
    <property type="entry name" value="INNER MEMBRANE PROTEIN YGAZ"/>
    <property type="match status" value="1"/>
</dbReference>
<evidence type="ECO:0000256" key="3">
    <source>
        <dbReference type="ARBA" id="ARBA00022448"/>
    </source>
</evidence>
<comment type="subcellular location">
    <subcellularLocation>
        <location evidence="1">Cell membrane</location>
        <topology evidence="1">Multi-pass membrane protein</topology>
    </subcellularLocation>
</comment>
<name>A0A1J5S717_9ZZZZ</name>
<gene>
    <name evidence="9" type="primary">ygaZ_1</name>
    <name evidence="9" type="ORF">GALL_219630</name>
</gene>
<keyword evidence="3" id="KW-0813">Transport</keyword>
<dbReference type="InterPro" id="IPR011606">
    <property type="entry name" value="Brnchd-chn_aa_trnsp_permease"/>
</dbReference>
<organism evidence="9">
    <name type="scientific">mine drainage metagenome</name>
    <dbReference type="NCBI Taxonomy" id="410659"/>
    <lineage>
        <taxon>unclassified sequences</taxon>
        <taxon>metagenomes</taxon>
        <taxon>ecological metagenomes</taxon>
    </lineage>
</organism>
<sequence>MTSDPPPPHPPATPAREWLHGVRDTVPMLVGAAPFGLIFGTLAAGSGLSGAGAMAMSAFVFAGSAQFIALTLLASGAGLLVIVFTTFVVNLRHLLYAATLLPHVARLPRRWRLPLAFWLTDETFAVVQHRYATPDGAPHKHWYYLGSCLSMYLNWLAWTAAGVLLGRGVPELSHLGLEFAMAATFTAMVVPMLRNRPTAASAFAAAAVALAARGLPYKLALLLAALSGVAVGVWLEERGMTPAGDRSAGA</sequence>
<dbReference type="AlphaFoldDB" id="A0A1J5S717"/>
<protein>
    <submittedName>
        <fullName evidence="9">Inner membrane protein YgaZ</fullName>
    </submittedName>
</protein>
<feature type="transmembrane region" description="Helical" evidence="8">
    <location>
        <begin position="35"/>
        <end position="60"/>
    </location>
</feature>
<accession>A0A1J5S717</accession>
<keyword evidence="4" id="KW-1003">Cell membrane</keyword>
<feature type="transmembrane region" description="Helical" evidence="8">
    <location>
        <begin position="172"/>
        <end position="190"/>
    </location>
</feature>
<dbReference type="Pfam" id="PF03591">
    <property type="entry name" value="AzlC"/>
    <property type="match status" value="1"/>
</dbReference>
<dbReference type="EMBL" id="MLJW01000155">
    <property type="protein sequence ID" value="OIQ96085.1"/>
    <property type="molecule type" value="Genomic_DNA"/>
</dbReference>
<feature type="transmembrane region" description="Helical" evidence="8">
    <location>
        <begin position="219"/>
        <end position="235"/>
    </location>
</feature>
<comment type="similarity">
    <text evidence="2">Belongs to the AzlC family.</text>
</comment>